<proteinExistence type="predicted"/>
<dbReference type="InterPro" id="IPR014004">
    <property type="entry name" value="Transpt-assoc_nodulatn_dom_bac"/>
</dbReference>
<accession>A0A515EVM7</accession>
<gene>
    <name evidence="2" type="ORF">EXZ61_06505</name>
</gene>
<reference evidence="3" key="2">
    <citation type="journal article" date="2020" name="Int. J. Syst. Evol. Microbiol.">
        <title>Genomic insights into a novel species Rhodoferax aquaticus sp. nov., isolated from freshwater.</title>
        <authorList>
            <person name="Li T."/>
            <person name="Zhuo Y."/>
            <person name="Jin C.Z."/>
            <person name="Wu X."/>
            <person name="Ko S.R."/>
            <person name="Jin F.J."/>
            <person name="Ahn C.Y."/>
            <person name="Oh H.M."/>
            <person name="Lee H.G."/>
            <person name="Jin L."/>
        </authorList>
    </citation>
    <scope>NUCLEOTIDE SEQUENCE [LARGE SCALE GENOMIC DNA]</scope>
    <source>
        <strain evidence="3">Gr-4</strain>
    </source>
</reference>
<dbReference type="KEGG" id="rhg:EXZ61_06505"/>
<dbReference type="PROSITE" id="PS50914">
    <property type="entry name" value="BON"/>
    <property type="match status" value="1"/>
</dbReference>
<evidence type="ECO:0000313" key="2">
    <source>
        <dbReference type="EMBL" id="QDL56698.1"/>
    </source>
</evidence>
<dbReference type="Pfam" id="PF04972">
    <property type="entry name" value="BON"/>
    <property type="match status" value="1"/>
</dbReference>
<dbReference type="Gene3D" id="3.30.1340.30">
    <property type="match status" value="1"/>
</dbReference>
<keyword evidence="3" id="KW-1185">Reference proteome</keyword>
<dbReference type="AlphaFoldDB" id="A0A515EVM7"/>
<dbReference type="InterPro" id="IPR007055">
    <property type="entry name" value="BON_dom"/>
</dbReference>
<name>A0A515EVM7_9BURK</name>
<reference evidence="3" key="1">
    <citation type="submission" date="2019-02" db="EMBL/GenBank/DDBJ databases">
        <title>Complete genome sequence of Rhodoferax sp. Gr-4.</title>
        <authorList>
            <person name="Jin L."/>
        </authorList>
    </citation>
    <scope>NUCLEOTIDE SEQUENCE [LARGE SCALE GENOMIC DNA]</scope>
    <source>
        <strain evidence="3">Gr-4</strain>
    </source>
</reference>
<dbReference type="PANTHER" id="PTHR34606:SF15">
    <property type="entry name" value="BON DOMAIN-CONTAINING PROTEIN"/>
    <property type="match status" value="1"/>
</dbReference>
<evidence type="ECO:0000313" key="3">
    <source>
        <dbReference type="Proteomes" id="UP000317365"/>
    </source>
</evidence>
<dbReference type="SMART" id="SM00749">
    <property type="entry name" value="BON"/>
    <property type="match status" value="1"/>
</dbReference>
<dbReference type="Proteomes" id="UP000317365">
    <property type="component" value="Chromosome"/>
</dbReference>
<organism evidence="2 3">
    <name type="scientific">Rhodoferax aquaticus</name>
    <dbReference type="NCBI Taxonomy" id="2527691"/>
    <lineage>
        <taxon>Bacteria</taxon>
        <taxon>Pseudomonadati</taxon>
        <taxon>Pseudomonadota</taxon>
        <taxon>Betaproteobacteria</taxon>
        <taxon>Burkholderiales</taxon>
        <taxon>Comamonadaceae</taxon>
        <taxon>Rhodoferax</taxon>
    </lineage>
</organism>
<dbReference type="PANTHER" id="PTHR34606">
    <property type="entry name" value="BON DOMAIN-CONTAINING PROTEIN"/>
    <property type="match status" value="1"/>
</dbReference>
<evidence type="ECO:0000259" key="1">
    <source>
        <dbReference type="PROSITE" id="PS50914"/>
    </source>
</evidence>
<sequence>MLAGCGKPPEPRIALPATNTAAGNVSDVDVTEHVKTALHQSAALKSFEIAVVTLKGDVRLIGVLDTQTQIDEALRIARAADGVHAIHDELTIKP</sequence>
<feature type="domain" description="BON" evidence="1">
    <location>
        <begin position="26"/>
        <end position="94"/>
    </location>
</feature>
<dbReference type="InterPro" id="IPR051686">
    <property type="entry name" value="Lipoprotein_DolP"/>
</dbReference>
<dbReference type="EMBL" id="CP036282">
    <property type="protein sequence ID" value="QDL56698.1"/>
    <property type="molecule type" value="Genomic_DNA"/>
</dbReference>
<protein>
    <submittedName>
        <fullName evidence="2">BON domain-containing protein</fullName>
    </submittedName>
</protein>